<dbReference type="InterPro" id="IPR036597">
    <property type="entry name" value="Fido-like_dom_sf"/>
</dbReference>
<dbReference type="InterPro" id="IPR003812">
    <property type="entry name" value="Fido"/>
</dbReference>
<dbReference type="PANTHER" id="PTHR13504">
    <property type="entry name" value="FIDO DOMAIN-CONTAINING PROTEIN DDB_G0283145"/>
    <property type="match status" value="1"/>
</dbReference>
<evidence type="ECO:0000313" key="5">
    <source>
        <dbReference type="Proteomes" id="UP000306697"/>
    </source>
</evidence>
<evidence type="ECO:0000259" key="3">
    <source>
        <dbReference type="PROSITE" id="PS51459"/>
    </source>
</evidence>
<dbReference type="PANTHER" id="PTHR13504:SF38">
    <property type="entry name" value="FIDO DOMAIN-CONTAINING PROTEIN"/>
    <property type="match status" value="1"/>
</dbReference>
<evidence type="ECO:0000256" key="2">
    <source>
        <dbReference type="PIRSR" id="PIRSR640198-2"/>
    </source>
</evidence>
<dbReference type="PROSITE" id="PS51459">
    <property type="entry name" value="FIDO"/>
    <property type="match status" value="1"/>
</dbReference>
<dbReference type="Gene3D" id="1.10.3290.10">
    <property type="entry name" value="Fido-like domain"/>
    <property type="match status" value="1"/>
</dbReference>
<reference evidence="4 5" key="1">
    <citation type="submission" date="2019-04" db="EMBL/GenBank/DDBJ databases">
        <title>Genome Announcement To Ensure Probiotic Safety of Bifidobacterium longum subsp infantis UBBI-01.</title>
        <authorList>
            <person name="Sulthana A."/>
            <person name="Lakshmi S.G."/>
            <person name="Madempudi R.S."/>
        </authorList>
    </citation>
    <scope>NUCLEOTIDE SEQUENCE [LARGE SCALE GENOMIC DNA]</scope>
    <source>
        <strain evidence="4 5">UBBI-01</strain>
    </source>
</reference>
<gene>
    <name evidence="4" type="ORF">E6L38_07115</name>
</gene>
<dbReference type="GO" id="GO:0005524">
    <property type="term" value="F:ATP binding"/>
    <property type="evidence" value="ECO:0007669"/>
    <property type="project" value="UniProtKB-KW"/>
</dbReference>
<dbReference type="InterPro" id="IPR036390">
    <property type="entry name" value="WH_DNA-bd_sf"/>
</dbReference>
<feature type="binding site" evidence="2">
    <location>
        <begin position="210"/>
        <end position="217"/>
    </location>
    <ligand>
        <name>ATP</name>
        <dbReference type="ChEBI" id="CHEBI:30616"/>
    </ligand>
</feature>
<dbReference type="SUPFAM" id="SSF140931">
    <property type="entry name" value="Fic-like"/>
    <property type="match status" value="1"/>
</dbReference>
<dbReference type="InterPro" id="IPR025758">
    <property type="entry name" value="Fic/DOC_N"/>
</dbReference>
<organism evidence="4 5">
    <name type="scientific">Bifidobacterium longum subsp. infantis</name>
    <dbReference type="NCBI Taxonomy" id="1682"/>
    <lineage>
        <taxon>Bacteria</taxon>
        <taxon>Bacillati</taxon>
        <taxon>Actinomycetota</taxon>
        <taxon>Actinomycetes</taxon>
        <taxon>Bifidobacteriales</taxon>
        <taxon>Bifidobacteriaceae</taxon>
        <taxon>Bifidobacterium</taxon>
    </lineage>
</organism>
<keyword evidence="2" id="KW-0067">ATP-binding</keyword>
<dbReference type="AlphaFoldDB" id="A0A4S5BFF5"/>
<comment type="caution">
    <text evidence="4">The sequence shown here is derived from an EMBL/GenBank/DDBJ whole genome shotgun (WGS) entry which is preliminary data.</text>
</comment>
<accession>A0A4S5BFF5</accession>
<evidence type="ECO:0000256" key="1">
    <source>
        <dbReference type="PIRSR" id="PIRSR640198-1"/>
    </source>
</evidence>
<feature type="domain" description="Fido" evidence="3">
    <location>
        <begin position="122"/>
        <end position="269"/>
    </location>
</feature>
<dbReference type="Pfam" id="PF13784">
    <property type="entry name" value="Fic_N"/>
    <property type="match status" value="1"/>
</dbReference>
<dbReference type="EMBL" id="SSWL01000009">
    <property type="protein sequence ID" value="THJ29385.1"/>
    <property type="molecule type" value="Genomic_DNA"/>
</dbReference>
<sequence length="378" mass="41506">MSRSERRRQTGDYHSAVPAMLAEYKFDIPTDISANMEEAAHALGRFDTYAAVKFGTSGHEISPMASILLRTESTSSSQIENLTVGAKKLALQELGEGGSDNARVVTGNVRAMESALEFAHDLDELHLLAMHHALLAAQEGWSQYAGRYRDGLVWVGGRSPRDATYVAPQPELVKRHMDDVLAFLQRDDLPIIMQCAIAHAQFETIHPFADGNGRVGRALVHAVLRNKGLIHSTTPPVSAGLLTDTQRYFGALQTYRTGDARPIVECFADACLYAASTGIELVDALDAQLTDARQKLDGLRKDSSAWRVLPQLIEQPIINGKYLQETLGMSPMASSRALKVLAERGVLKESSGGRRSTVWEHRGVLSVLDDYAARLRRE</sequence>
<dbReference type="SUPFAM" id="SSF46785">
    <property type="entry name" value="Winged helix' DNA-binding domain"/>
    <property type="match status" value="1"/>
</dbReference>
<dbReference type="Proteomes" id="UP000306697">
    <property type="component" value="Unassembled WGS sequence"/>
</dbReference>
<proteinExistence type="predicted"/>
<evidence type="ECO:0000313" key="4">
    <source>
        <dbReference type="EMBL" id="THJ29385.1"/>
    </source>
</evidence>
<dbReference type="InterPro" id="IPR040198">
    <property type="entry name" value="Fido_containing"/>
</dbReference>
<dbReference type="Pfam" id="PF02661">
    <property type="entry name" value="Fic"/>
    <property type="match status" value="1"/>
</dbReference>
<feature type="active site" evidence="1">
    <location>
        <position position="206"/>
    </location>
</feature>
<keyword evidence="2" id="KW-0547">Nucleotide-binding</keyword>
<name>A0A4S5BFF5_BIFLI</name>
<protein>
    <submittedName>
        <fullName evidence="4">Fic family protein</fullName>
    </submittedName>
</protein>